<keyword evidence="1" id="KW-1133">Transmembrane helix</keyword>
<gene>
    <name evidence="3" type="ORF">DXG03_001270</name>
</gene>
<name>A0A9P7KBV8_9AGAR</name>
<sequence>MHRILLLCLLGLFALVKAQTITTTDAAGNTVAEVITTDANGNPTTSTILTLPPGITTATSVTTAPELTTATATSPTTVAAVPPVQQGPVGQPQDTTFSAGGVTPYTYTTVVNGVTSVLVDQFTPTNPPTLPISVSASGTVLDYSSWLSQYGHPTAGANVAMAVREKRTSVAAVAAGWLTVLGGVLLGAALL</sequence>
<dbReference type="Proteomes" id="UP000775547">
    <property type="component" value="Unassembled WGS sequence"/>
</dbReference>
<keyword evidence="1" id="KW-0812">Transmembrane</keyword>
<evidence type="ECO:0000256" key="1">
    <source>
        <dbReference type="SAM" id="Phobius"/>
    </source>
</evidence>
<proteinExistence type="predicted"/>
<keyword evidence="1" id="KW-0472">Membrane</keyword>
<reference evidence="3" key="2">
    <citation type="submission" date="2021-10" db="EMBL/GenBank/DDBJ databases">
        <title>Phylogenomics reveals ancestral predisposition of the termite-cultivated fungus Termitomyces towards a domesticated lifestyle.</title>
        <authorList>
            <person name="Auxier B."/>
            <person name="Grum-Grzhimaylo A."/>
            <person name="Cardenas M.E."/>
            <person name="Lodge J.D."/>
            <person name="Laessoe T."/>
            <person name="Pedersen O."/>
            <person name="Smith M.E."/>
            <person name="Kuyper T.W."/>
            <person name="Franco-Molano E.A."/>
            <person name="Baroni T.J."/>
            <person name="Aanen D.K."/>
        </authorList>
    </citation>
    <scope>NUCLEOTIDE SEQUENCE</scope>
    <source>
        <strain evidence="3">AP01</strain>
        <tissue evidence="3">Mycelium</tissue>
    </source>
</reference>
<feature type="transmembrane region" description="Helical" evidence="1">
    <location>
        <begin position="170"/>
        <end position="190"/>
    </location>
</feature>
<keyword evidence="2" id="KW-0732">Signal</keyword>
<evidence type="ECO:0000256" key="2">
    <source>
        <dbReference type="SAM" id="SignalP"/>
    </source>
</evidence>
<dbReference type="OrthoDB" id="3257429at2759"/>
<keyword evidence="4" id="KW-1185">Reference proteome</keyword>
<feature type="signal peptide" evidence="2">
    <location>
        <begin position="1"/>
        <end position="18"/>
    </location>
</feature>
<protein>
    <submittedName>
        <fullName evidence="3">Uncharacterized protein</fullName>
    </submittedName>
</protein>
<evidence type="ECO:0000313" key="4">
    <source>
        <dbReference type="Proteomes" id="UP000775547"/>
    </source>
</evidence>
<accession>A0A9P7KBV8</accession>
<feature type="chain" id="PRO_5040177415" evidence="2">
    <location>
        <begin position="19"/>
        <end position="191"/>
    </location>
</feature>
<evidence type="ECO:0000313" key="3">
    <source>
        <dbReference type="EMBL" id="KAG5643260.1"/>
    </source>
</evidence>
<organism evidence="3 4">
    <name type="scientific">Asterophora parasitica</name>
    <dbReference type="NCBI Taxonomy" id="117018"/>
    <lineage>
        <taxon>Eukaryota</taxon>
        <taxon>Fungi</taxon>
        <taxon>Dikarya</taxon>
        <taxon>Basidiomycota</taxon>
        <taxon>Agaricomycotina</taxon>
        <taxon>Agaricomycetes</taxon>
        <taxon>Agaricomycetidae</taxon>
        <taxon>Agaricales</taxon>
        <taxon>Tricholomatineae</taxon>
        <taxon>Lyophyllaceae</taxon>
        <taxon>Asterophora</taxon>
    </lineage>
</organism>
<comment type="caution">
    <text evidence="3">The sequence shown here is derived from an EMBL/GenBank/DDBJ whole genome shotgun (WGS) entry which is preliminary data.</text>
</comment>
<dbReference type="AlphaFoldDB" id="A0A9P7KBV8"/>
<dbReference type="EMBL" id="JABCKV010000124">
    <property type="protein sequence ID" value="KAG5643260.1"/>
    <property type="molecule type" value="Genomic_DNA"/>
</dbReference>
<reference evidence="3" key="1">
    <citation type="submission" date="2020-07" db="EMBL/GenBank/DDBJ databases">
        <authorList>
            <person name="Nieuwenhuis M."/>
            <person name="Van De Peppel L.J.J."/>
        </authorList>
    </citation>
    <scope>NUCLEOTIDE SEQUENCE</scope>
    <source>
        <strain evidence="3">AP01</strain>
        <tissue evidence="3">Mycelium</tissue>
    </source>
</reference>